<reference evidence="7" key="1">
    <citation type="submission" date="2020-09" db="EMBL/GenBank/DDBJ databases">
        <title>A novel bacterium of genus Mangrovicoccus, isolated from South China Sea.</title>
        <authorList>
            <person name="Huang H."/>
            <person name="Mo K."/>
            <person name="Hu Y."/>
        </authorList>
    </citation>
    <scope>NUCLEOTIDE SEQUENCE</scope>
    <source>
        <strain evidence="7">HB182678</strain>
    </source>
</reference>
<dbReference type="InterPro" id="IPR051010">
    <property type="entry name" value="BCAA_transport"/>
</dbReference>
<evidence type="ECO:0000256" key="2">
    <source>
        <dbReference type="ARBA" id="ARBA00022448"/>
    </source>
</evidence>
<dbReference type="Gene3D" id="3.40.50.2300">
    <property type="match status" value="2"/>
</dbReference>
<comment type="caution">
    <text evidence="7">The sequence shown here is derived from an EMBL/GenBank/DDBJ whole genome shotgun (WGS) entry which is preliminary data.</text>
</comment>
<sequence length="385" mass="40220">MMRSTLSVFALCAAALPGLAAADPVKVGLLLTLSGPPAVLGEHARDGALLALKKLDGKLGGEAAEFLVTDAEGKPDIAAQKARRLVESDGADVVIGPIFSNIMAAIAGPVTEGGAFLLSPNAGPSVFAGEGCNPDIFVVSYQNDQPDQVMGEYASGAGYGSVVLIAPNYQAGMDHLGGFKRTYDGDITAELMTQLGQLDYSAELAQIAAYQPDAVYAFLPGGMGVNFVKQYQQAGLSGIPMMSSFTTDETTLPAMQDAALGMLSSGSWSPDLDVPGNAEFVDDFIAEYGRVPASYAAYAYDAVMLLDTAIAAAGTEDRDALREALRTVDFPSLRGKFSFGANQFPVQDFYLTEVVQRADGAYATSAKELVTADYVDAYADACTAE</sequence>
<dbReference type="PANTHER" id="PTHR30483">
    <property type="entry name" value="LEUCINE-SPECIFIC-BINDING PROTEIN"/>
    <property type="match status" value="1"/>
</dbReference>
<evidence type="ECO:0000256" key="5">
    <source>
        <dbReference type="SAM" id="SignalP"/>
    </source>
</evidence>
<feature type="chain" id="PRO_5035268765" evidence="5">
    <location>
        <begin position="23"/>
        <end position="385"/>
    </location>
</feature>
<dbReference type="Proteomes" id="UP000609121">
    <property type="component" value="Unassembled WGS sequence"/>
</dbReference>
<evidence type="ECO:0000256" key="3">
    <source>
        <dbReference type="ARBA" id="ARBA00022729"/>
    </source>
</evidence>
<keyword evidence="3 5" id="KW-0732">Signal</keyword>
<dbReference type="SUPFAM" id="SSF53822">
    <property type="entry name" value="Periplasmic binding protein-like I"/>
    <property type="match status" value="1"/>
</dbReference>
<protein>
    <submittedName>
        <fullName evidence="7">ABC transporter substrate-binding protein</fullName>
    </submittedName>
</protein>
<dbReference type="EMBL" id="JACVXA010000014">
    <property type="protein sequence ID" value="MBE3637959.1"/>
    <property type="molecule type" value="Genomic_DNA"/>
</dbReference>
<dbReference type="GO" id="GO:0006865">
    <property type="term" value="P:amino acid transport"/>
    <property type="evidence" value="ECO:0007669"/>
    <property type="project" value="UniProtKB-KW"/>
</dbReference>
<gene>
    <name evidence="7" type="ORF">ICN82_07065</name>
</gene>
<keyword evidence="8" id="KW-1185">Reference proteome</keyword>
<feature type="signal peptide" evidence="5">
    <location>
        <begin position="1"/>
        <end position="22"/>
    </location>
</feature>
<evidence type="ECO:0000256" key="1">
    <source>
        <dbReference type="ARBA" id="ARBA00010062"/>
    </source>
</evidence>
<proteinExistence type="inferred from homology"/>
<accession>A0A8J6Z5A6</accession>
<keyword evidence="4" id="KW-0029">Amino-acid transport</keyword>
<feature type="domain" description="Leucine-binding protein" evidence="6">
    <location>
        <begin position="24"/>
        <end position="355"/>
    </location>
</feature>
<dbReference type="PANTHER" id="PTHR30483:SF6">
    <property type="entry name" value="PERIPLASMIC BINDING PROTEIN OF ABC TRANSPORTER FOR NATURAL AMINO ACIDS"/>
    <property type="match status" value="1"/>
</dbReference>
<keyword evidence="2" id="KW-0813">Transport</keyword>
<dbReference type="AlphaFoldDB" id="A0A8J6Z5A6"/>
<dbReference type="InterPro" id="IPR000709">
    <property type="entry name" value="Leu_Ile_Val-bd"/>
</dbReference>
<dbReference type="InterPro" id="IPR028082">
    <property type="entry name" value="Peripla_BP_I"/>
</dbReference>
<dbReference type="InterPro" id="IPR028081">
    <property type="entry name" value="Leu-bd"/>
</dbReference>
<organism evidence="7 8">
    <name type="scientific">Mangrovicoccus algicola</name>
    <dbReference type="NCBI Taxonomy" id="2771008"/>
    <lineage>
        <taxon>Bacteria</taxon>
        <taxon>Pseudomonadati</taxon>
        <taxon>Pseudomonadota</taxon>
        <taxon>Alphaproteobacteria</taxon>
        <taxon>Rhodobacterales</taxon>
        <taxon>Paracoccaceae</taxon>
        <taxon>Mangrovicoccus</taxon>
    </lineage>
</organism>
<dbReference type="Pfam" id="PF13458">
    <property type="entry name" value="Peripla_BP_6"/>
    <property type="match status" value="1"/>
</dbReference>
<evidence type="ECO:0000256" key="4">
    <source>
        <dbReference type="ARBA" id="ARBA00022970"/>
    </source>
</evidence>
<dbReference type="PRINTS" id="PR00337">
    <property type="entry name" value="LEUILEVALBP"/>
</dbReference>
<evidence type="ECO:0000313" key="8">
    <source>
        <dbReference type="Proteomes" id="UP000609121"/>
    </source>
</evidence>
<dbReference type="RefSeq" id="WP_193181160.1">
    <property type="nucleotide sequence ID" value="NZ_JACVXA010000014.1"/>
</dbReference>
<comment type="similarity">
    <text evidence="1">Belongs to the leucine-binding protein family.</text>
</comment>
<evidence type="ECO:0000313" key="7">
    <source>
        <dbReference type="EMBL" id="MBE3637959.1"/>
    </source>
</evidence>
<evidence type="ECO:0000259" key="6">
    <source>
        <dbReference type="Pfam" id="PF13458"/>
    </source>
</evidence>
<name>A0A8J6Z5A6_9RHOB</name>